<keyword evidence="3" id="KW-1185">Reference proteome</keyword>
<dbReference type="RefSeq" id="WP_086972834.1">
    <property type="nucleotide sequence ID" value="NZ_FCOJ02000059.1"/>
</dbReference>
<organism evidence="2 3">
    <name type="scientific">Caballeronia glebae</name>
    <dbReference type="NCBI Taxonomy" id="1777143"/>
    <lineage>
        <taxon>Bacteria</taxon>
        <taxon>Pseudomonadati</taxon>
        <taxon>Pseudomonadota</taxon>
        <taxon>Betaproteobacteria</taxon>
        <taxon>Burkholderiales</taxon>
        <taxon>Burkholderiaceae</taxon>
        <taxon>Caballeronia</taxon>
    </lineage>
</organism>
<dbReference type="Proteomes" id="UP000054596">
    <property type="component" value="Unassembled WGS sequence"/>
</dbReference>
<dbReference type="EMBL" id="FCOJ02000059">
    <property type="protein sequence ID" value="SAK86230.1"/>
    <property type="molecule type" value="Genomic_DNA"/>
</dbReference>
<evidence type="ECO:0000256" key="1">
    <source>
        <dbReference type="SAM" id="SignalP"/>
    </source>
</evidence>
<accession>A0A158CVJ3</accession>
<name>A0A158CVJ3_9BURK</name>
<protein>
    <submittedName>
        <fullName evidence="2">Membrane protein</fullName>
    </submittedName>
</protein>
<keyword evidence="1" id="KW-0732">Signal</keyword>
<dbReference type="AlphaFoldDB" id="A0A158CVJ3"/>
<dbReference type="OrthoDB" id="9035269at2"/>
<dbReference type="InterPro" id="IPR025421">
    <property type="entry name" value="DUF4148"/>
</dbReference>
<dbReference type="Pfam" id="PF13663">
    <property type="entry name" value="DUF4148"/>
    <property type="match status" value="1"/>
</dbReference>
<gene>
    <name evidence="2" type="ORF">AWB82_05862</name>
</gene>
<feature type="chain" id="PRO_5007623330" evidence="1">
    <location>
        <begin position="23"/>
        <end position="105"/>
    </location>
</feature>
<reference evidence="2" key="1">
    <citation type="submission" date="2016-01" db="EMBL/GenBank/DDBJ databases">
        <authorList>
            <person name="Peeters C."/>
        </authorList>
    </citation>
    <scope>NUCLEOTIDE SEQUENCE [LARGE SCALE GENOMIC DNA]</scope>
    <source>
        <strain evidence="2">LMG 29325</strain>
    </source>
</reference>
<evidence type="ECO:0000313" key="2">
    <source>
        <dbReference type="EMBL" id="SAK86230.1"/>
    </source>
</evidence>
<feature type="signal peptide" evidence="1">
    <location>
        <begin position="1"/>
        <end position="22"/>
    </location>
</feature>
<evidence type="ECO:0000313" key="3">
    <source>
        <dbReference type="Proteomes" id="UP000054596"/>
    </source>
</evidence>
<sequence>MNKFFGIAAVALALAAPVASFAQSNQPLTRAEVREQIVQLERAGYNPGVISDSKYPADVQAAEARVAAQNGAAQSAFGGAAEGSAQSGSRVNAIQADVFPTFAHH</sequence>
<comment type="caution">
    <text evidence="2">The sequence shown here is derived from an EMBL/GenBank/DDBJ whole genome shotgun (WGS) entry which is preliminary data.</text>
</comment>
<proteinExistence type="predicted"/>